<evidence type="ECO:0000256" key="2">
    <source>
        <dbReference type="ARBA" id="ARBA00022618"/>
    </source>
</evidence>
<dbReference type="GO" id="GO:0009252">
    <property type="term" value="P:peptidoglycan biosynthetic process"/>
    <property type="evidence" value="ECO:0007669"/>
    <property type="project" value="UniProtKB-UniRule"/>
</dbReference>
<evidence type="ECO:0000259" key="11">
    <source>
        <dbReference type="Pfam" id="PF03033"/>
    </source>
</evidence>
<dbReference type="Pfam" id="PF03033">
    <property type="entry name" value="Glyco_transf_28"/>
    <property type="match status" value="1"/>
</dbReference>
<feature type="binding site" evidence="10">
    <location>
        <begin position="10"/>
        <end position="12"/>
    </location>
    <ligand>
        <name>UDP-N-acetyl-alpha-D-glucosamine</name>
        <dbReference type="ChEBI" id="CHEBI:57705"/>
    </ligand>
</feature>
<dbReference type="OrthoDB" id="9808936at2"/>
<feature type="domain" description="Glycosyltransferase family 28 N-terminal" evidence="11">
    <location>
        <begin position="3"/>
        <end position="139"/>
    </location>
</feature>
<feature type="binding site" evidence="10">
    <location>
        <position position="197"/>
    </location>
    <ligand>
        <name>UDP-N-acetyl-alpha-D-glucosamine</name>
        <dbReference type="ChEBI" id="CHEBI:57705"/>
    </ligand>
</feature>
<evidence type="ECO:0000256" key="6">
    <source>
        <dbReference type="ARBA" id="ARBA00022984"/>
    </source>
</evidence>
<protein>
    <recommendedName>
        <fullName evidence="10">UDP-N-acetylglucosamine--N-acetylmuramyl-(pentapeptide) pyrophosphoryl-undecaprenol N-acetylglucosamine transferase</fullName>
        <ecNumber evidence="10">2.4.1.227</ecNumber>
    </recommendedName>
    <alternativeName>
        <fullName evidence="10">Undecaprenyl-PP-MurNAc-pentapeptide-UDPGlcNAc GlcNAc transferase</fullName>
    </alternativeName>
</protein>
<dbReference type="PANTHER" id="PTHR21015:SF22">
    <property type="entry name" value="GLYCOSYLTRANSFERASE"/>
    <property type="match status" value="1"/>
</dbReference>
<comment type="subcellular location">
    <subcellularLocation>
        <location evidence="10">Cell membrane</location>
        <topology evidence="10">Peripheral membrane protein</topology>
        <orientation evidence="10">Cytoplasmic side</orientation>
    </subcellularLocation>
</comment>
<dbReference type="GO" id="GO:0051991">
    <property type="term" value="F:UDP-N-acetyl-D-glucosamine:N-acetylmuramoyl-L-alanyl-D-glutamyl-meso-2,6-diaminopimelyl-D-alanyl-D-alanine-diphosphoundecaprenol 4-beta-N-acetylglucosaminlytransferase activity"/>
    <property type="evidence" value="ECO:0007669"/>
    <property type="project" value="RHEA"/>
</dbReference>
<evidence type="ECO:0000259" key="12">
    <source>
        <dbReference type="Pfam" id="PF04101"/>
    </source>
</evidence>
<comment type="caution">
    <text evidence="13">The sequence shown here is derived from an EMBL/GenBank/DDBJ whole genome shotgun (WGS) entry which is preliminary data.</text>
</comment>
<comment type="pathway">
    <text evidence="10">Cell wall biogenesis; peptidoglycan biosynthesis.</text>
</comment>
<dbReference type="Pfam" id="PF04101">
    <property type="entry name" value="Glyco_tran_28_C"/>
    <property type="match status" value="1"/>
</dbReference>
<keyword evidence="14" id="KW-1185">Reference proteome</keyword>
<dbReference type="EMBL" id="SMFV01000001">
    <property type="protein sequence ID" value="TCK06372.1"/>
    <property type="molecule type" value="Genomic_DNA"/>
</dbReference>
<accession>A0A4R1GPH8</accession>
<dbReference type="NCBIfam" id="TIGR01133">
    <property type="entry name" value="murG"/>
    <property type="match status" value="1"/>
</dbReference>
<comment type="similarity">
    <text evidence="10">Belongs to the glycosyltransferase 28 family. MurG subfamily.</text>
</comment>
<feature type="binding site" evidence="10">
    <location>
        <position position="297"/>
    </location>
    <ligand>
        <name>UDP-N-acetyl-alpha-D-glucosamine</name>
        <dbReference type="ChEBI" id="CHEBI:57705"/>
    </ligand>
</feature>
<dbReference type="InterPro" id="IPR006009">
    <property type="entry name" value="GlcNAc_MurG"/>
</dbReference>
<name>A0A4R1GPH8_9BACT</name>
<evidence type="ECO:0000256" key="9">
    <source>
        <dbReference type="ARBA" id="ARBA00023316"/>
    </source>
</evidence>
<keyword evidence="2 10" id="KW-0132">Cell division</keyword>
<feature type="binding site" evidence="10">
    <location>
        <position position="161"/>
    </location>
    <ligand>
        <name>UDP-N-acetyl-alpha-D-glucosamine</name>
        <dbReference type="ChEBI" id="CHEBI:57705"/>
    </ligand>
</feature>
<evidence type="ECO:0000256" key="8">
    <source>
        <dbReference type="ARBA" id="ARBA00023306"/>
    </source>
</evidence>
<dbReference type="EC" id="2.4.1.227" evidence="10"/>
<dbReference type="UniPathway" id="UPA00219"/>
<keyword evidence="6 10" id="KW-0573">Peptidoglycan synthesis</keyword>
<comment type="function">
    <text evidence="10">Cell wall formation. Catalyzes the transfer of a GlcNAc subunit on undecaprenyl-pyrophosphoryl-MurNAc-pentapeptide (lipid intermediate I) to form undecaprenyl-pyrophosphoryl-MurNAc-(pentapeptide)GlcNAc (lipid intermediate II).</text>
</comment>
<dbReference type="GO" id="GO:0050511">
    <property type="term" value="F:undecaprenyldiphospho-muramoylpentapeptide beta-N-acetylglucosaminyltransferase activity"/>
    <property type="evidence" value="ECO:0007669"/>
    <property type="project" value="UniProtKB-UniRule"/>
</dbReference>
<evidence type="ECO:0000256" key="7">
    <source>
        <dbReference type="ARBA" id="ARBA00023136"/>
    </source>
</evidence>
<keyword evidence="4 10" id="KW-0808">Transferase</keyword>
<comment type="catalytic activity">
    <reaction evidence="10">
        <text>di-trans,octa-cis-undecaprenyl diphospho-N-acetyl-alpha-D-muramoyl-L-alanyl-D-glutamyl-meso-2,6-diaminopimeloyl-D-alanyl-D-alanine + UDP-N-acetyl-alpha-D-glucosamine = di-trans,octa-cis-undecaprenyl diphospho-[N-acetyl-alpha-D-glucosaminyl-(1-&gt;4)]-N-acetyl-alpha-D-muramoyl-L-alanyl-D-glutamyl-meso-2,6-diaminopimeloyl-D-alanyl-D-alanine + UDP + H(+)</text>
        <dbReference type="Rhea" id="RHEA:31227"/>
        <dbReference type="ChEBI" id="CHEBI:15378"/>
        <dbReference type="ChEBI" id="CHEBI:57705"/>
        <dbReference type="ChEBI" id="CHEBI:58223"/>
        <dbReference type="ChEBI" id="CHEBI:61387"/>
        <dbReference type="ChEBI" id="CHEBI:61388"/>
        <dbReference type="EC" id="2.4.1.227"/>
    </reaction>
</comment>
<keyword evidence="5 10" id="KW-0133">Cell shape</keyword>
<evidence type="ECO:0000256" key="4">
    <source>
        <dbReference type="ARBA" id="ARBA00022679"/>
    </source>
</evidence>
<dbReference type="Gene3D" id="3.40.50.2000">
    <property type="entry name" value="Glycogen Phosphorylase B"/>
    <property type="match status" value="2"/>
</dbReference>
<dbReference type="InterPro" id="IPR004276">
    <property type="entry name" value="GlycoTrans_28_N"/>
</dbReference>
<dbReference type="HAMAP" id="MF_00033">
    <property type="entry name" value="MurG"/>
    <property type="match status" value="1"/>
</dbReference>
<evidence type="ECO:0000256" key="3">
    <source>
        <dbReference type="ARBA" id="ARBA00022676"/>
    </source>
</evidence>
<proteinExistence type="inferred from homology"/>
<feature type="domain" description="Glycosyl transferase family 28 C-terminal" evidence="12">
    <location>
        <begin position="190"/>
        <end position="336"/>
    </location>
</feature>
<keyword evidence="3 10" id="KW-0328">Glycosyltransferase</keyword>
<dbReference type="CDD" id="cd03785">
    <property type="entry name" value="GT28_MurG"/>
    <property type="match status" value="1"/>
</dbReference>
<reference evidence="13 14" key="1">
    <citation type="submission" date="2019-03" db="EMBL/GenBank/DDBJ databases">
        <title>Genomic Encyclopedia of Archaeal and Bacterial Type Strains, Phase II (KMG-II): from individual species to whole genera.</title>
        <authorList>
            <person name="Goeker M."/>
        </authorList>
    </citation>
    <scope>NUCLEOTIDE SEQUENCE [LARGE SCALE GENOMIC DNA]</scope>
    <source>
        <strain evidence="13 14">DSM 24425</strain>
    </source>
</reference>
<feature type="binding site" evidence="10">
    <location>
        <position position="121"/>
    </location>
    <ligand>
        <name>UDP-N-acetyl-alpha-D-glucosamine</name>
        <dbReference type="ChEBI" id="CHEBI:57705"/>
    </ligand>
</feature>
<dbReference type="GO" id="GO:0051301">
    <property type="term" value="P:cell division"/>
    <property type="evidence" value="ECO:0007669"/>
    <property type="project" value="UniProtKB-KW"/>
</dbReference>
<dbReference type="GO" id="GO:0005975">
    <property type="term" value="P:carbohydrate metabolic process"/>
    <property type="evidence" value="ECO:0007669"/>
    <property type="project" value="InterPro"/>
</dbReference>
<evidence type="ECO:0000256" key="1">
    <source>
        <dbReference type="ARBA" id="ARBA00022475"/>
    </source>
</evidence>
<evidence type="ECO:0000256" key="5">
    <source>
        <dbReference type="ARBA" id="ARBA00022960"/>
    </source>
</evidence>
<comment type="caution">
    <text evidence="10">Lacks conserved residue(s) required for the propagation of feature annotation.</text>
</comment>
<evidence type="ECO:0000313" key="13">
    <source>
        <dbReference type="EMBL" id="TCK06372.1"/>
    </source>
</evidence>
<dbReference type="SUPFAM" id="SSF53756">
    <property type="entry name" value="UDP-Glycosyltransferase/glycogen phosphorylase"/>
    <property type="match status" value="1"/>
</dbReference>
<evidence type="ECO:0000313" key="14">
    <source>
        <dbReference type="Proteomes" id="UP000295777"/>
    </source>
</evidence>
<gene>
    <name evidence="10" type="primary">murG</name>
    <name evidence="13" type="ORF">CLV27_0173</name>
</gene>
<dbReference type="GO" id="GO:0008360">
    <property type="term" value="P:regulation of cell shape"/>
    <property type="evidence" value="ECO:0007669"/>
    <property type="project" value="UniProtKB-KW"/>
</dbReference>
<keyword evidence="9 10" id="KW-0961">Cell wall biogenesis/degradation</keyword>
<dbReference type="PANTHER" id="PTHR21015">
    <property type="entry name" value="UDP-N-ACETYLGLUCOSAMINE--N-ACETYLMURAMYL-(PENTAPEPTIDE) PYROPHOSPHORYL-UNDECAPRENOL N-ACETYLGLUCOSAMINE TRANSFERASE 1"/>
    <property type="match status" value="1"/>
</dbReference>
<sequence length="362" mass="39747">MRIIVSGGGTGGHLFPCLAVSKRLIEEGHEVLFVGSTAGIESRKRELLPSPSVFIDSKGVRGKGVKSLLNGFSLLKSIWQAFSVISSFKPDRVVLFGGYVSFPLGVAATVKGVPLILQEQNSIPGKTNLLLSRFAKKVLVGYRGATGFFNGKAVFTGNPVRGEILEAVKNKESLRKKVLRALSLSEKKKTLLVVGGSQGALWINETMKKVAPELTDLREKLQIIHVTGEGKSPEMEDIYRKEGIEARVFTFYPKIWELYSVADAAVSRAGALAISEILLFGIPTLFIPFPYAVDDHQFYNAKELYEAGACILKRQEELTPKEVATTVKLLLFDIMAGEISKNMKRLAIFDSTERVVREIING</sequence>
<evidence type="ECO:0000256" key="10">
    <source>
        <dbReference type="HAMAP-Rule" id="MF_00033"/>
    </source>
</evidence>
<keyword evidence="8 10" id="KW-0131">Cell cycle</keyword>
<dbReference type="AlphaFoldDB" id="A0A4R1GPH8"/>
<dbReference type="InterPro" id="IPR007235">
    <property type="entry name" value="Glyco_trans_28_C"/>
</dbReference>
<dbReference type="GO" id="GO:0005886">
    <property type="term" value="C:plasma membrane"/>
    <property type="evidence" value="ECO:0007669"/>
    <property type="project" value="UniProtKB-SubCell"/>
</dbReference>
<dbReference type="GO" id="GO:0071555">
    <property type="term" value="P:cell wall organization"/>
    <property type="evidence" value="ECO:0007669"/>
    <property type="project" value="UniProtKB-KW"/>
</dbReference>
<organism evidence="13 14">
    <name type="scientific">Phorcysia thermohydrogeniphila</name>
    <dbReference type="NCBI Taxonomy" id="936138"/>
    <lineage>
        <taxon>Bacteria</taxon>
        <taxon>Pseudomonadati</taxon>
        <taxon>Aquificota</taxon>
        <taxon>Aquificia</taxon>
        <taxon>Desulfurobacteriales</taxon>
        <taxon>Desulfurobacteriaceae</taxon>
        <taxon>Phorcysia</taxon>
    </lineage>
</organism>
<keyword evidence="7 10" id="KW-0472">Membrane</keyword>
<keyword evidence="1 10" id="KW-1003">Cell membrane</keyword>
<dbReference type="Proteomes" id="UP000295777">
    <property type="component" value="Unassembled WGS sequence"/>
</dbReference>
<dbReference type="RefSeq" id="WP_132524851.1">
    <property type="nucleotide sequence ID" value="NZ_SMFV01000001.1"/>
</dbReference>